<keyword evidence="2" id="KW-1133">Transmembrane helix</keyword>
<protein>
    <submittedName>
        <fullName evidence="3">Uncharacterized protein</fullName>
    </submittedName>
</protein>
<feature type="compositionally biased region" description="Acidic residues" evidence="1">
    <location>
        <begin position="1"/>
        <end position="22"/>
    </location>
</feature>
<feature type="compositionally biased region" description="Low complexity" evidence="1">
    <location>
        <begin position="32"/>
        <end position="42"/>
    </location>
</feature>
<name>A0A9W6UGW4_9ACTN</name>
<keyword evidence="2" id="KW-0812">Transmembrane</keyword>
<comment type="caution">
    <text evidence="3">The sequence shown here is derived from an EMBL/GenBank/DDBJ whole genome shotgun (WGS) entry which is preliminary data.</text>
</comment>
<evidence type="ECO:0000256" key="1">
    <source>
        <dbReference type="SAM" id="MobiDB-lite"/>
    </source>
</evidence>
<gene>
    <name evidence="3" type="ORF">Nans01_02700</name>
</gene>
<keyword evidence="2" id="KW-0472">Membrane</keyword>
<feature type="compositionally biased region" description="Basic residues" evidence="1">
    <location>
        <begin position="43"/>
        <end position="54"/>
    </location>
</feature>
<feature type="region of interest" description="Disordered" evidence="1">
    <location>
        <begin position="1"/>
        <end position="79"/>
    </location>
</feature>
<reference evidence="3" key="1">
    <citation type="submission" date="2023-02" db="EMBL/GenBank/DDBJ databases">
        <title>Nocardiopsis ansamitocini NBRC 112285.</title>
        <authorList>
            <person name="Ichikawa N."/>
            <person name="Sato H."/>
            <person name="Tonouchi N."/>
        </authorList>
    </citation>
    <scope>NUCLEOTIDE SEQUENCE</scope>
    <source>
        <strain evidence="3">NBRC 112285</strain>
    </source>
</reference>
<dbReference type="AlphaFoldDB" id="A0A9W6UGW4"/>
<keyword evidence="4" id="KW-1185">Reference proteome</keyword>
<accession>A0A9W6UGW4</accession>
<proteinExistence type="predicted"/>
<evidence type="ECO:0000256" key="2">
    <source>
        <dbReference type="SAM" id="Phobius"/>
    </source>
</evidence>
<organism evidence="3 4">
    <name type="scientific">Nocardiopsis ansamitocini</name>
    <dbReference type="NCBI Taxonomy" id="1670832"/>
    <lineage>
        <taxon>Bacteria</taxon>
        <taxon>Bacillati</taxon>
        <taxon>Actinomycetota</taxon>
        <taxon>Actinomycetes</taxon>
        <taxon>Streptosporangiales</taxon>
        <taxon>Nocardiopsidaceae</taxon>
        <taxon>Nocardiopsis</taxon>
    </lineage>
</organism>
<dbReference type="EMBL" id="BSQG01000001">
    <property type="protein sequence ID" value="GLU45919.1"/>
    <property type="molecule type" value="Genomic_DNA"/>
</dbReference>
<sequence length="363" mass="38662">MDDYDDEYYDDYVEEEEGPDPDPEPRARGSRAKSGGRTAARGGKAKRSGNRGRRASSEPKTPPGGMRRAPRAKAGSGAIGQVSRFSATALSKVTVLGDRPGQMVYSLAEQSRRKRGTAVLAILLALAVVAMLSLLGVFTYRLINPVQSTSEGAPAPIVEPPEGHSTLTPDLFYAQSEQELFAPIAERADNEEPLTEEEVFGSSTQTLSLDDFELTLRDSEVTDTCTALVWGDQFAQDLSTGSCSAAARGVYQDPGEEYVAQFTLFDLVDSDAADTALANLDSGAEPGFVLPMNTEIDGLQSGYSQATAQVMGHYLAVFWVARADGGKPGDDDSMATLNVVVMDSAVVVYERVHEAAAQEGGEG</sequence>
<dbReference type="Proteomes" id="UP001165092">
    <property type="component" value="Unassembled WGS sequence"/>
</dbReference>
<feature type="transmembrane region" description="Helical" evidence="2">
    <location>
        <begin position="118"/>
        <end position="140"/>
    </location>
</feature>
<evidence type="ECO:0000313" key="3">
    <source>
        <dbReference type="EMBL" id="GLU45919.1"/>
    </source>
</evidence>
<evidence type="ECO:0000313" key="4">
    <source>
        <dbReference type="Proteomes" id="UP001165092"/>
    </source>
</evidence>